<organism evidence="2 3">
    <name type="scientific">Salinimicrobium profundisediminis</name>
    <dbReference type="NCBI Taxonomy" id="2994553"/>
    <lineage>
        <taxon>Bacteria</taxon>
        <taxon>Pseudomonadati</taxon>
        <taxon>Bacteroidota</taxon>
        <taxon>Flavobacteriia</taxon>
        <taxon>Flavobacteriales</taxon>
        <taxon>Flavobacteriaceae</taxon>
        <taxon>Salinimicrobium</taxon>
    </lineage>
</organism>
<proteinExistence type="predicted"/>
<feature type="signal peptide" evidence="1">
    <location>
        <begin position="1"/>
        <end position="21"/>
    </location>
</feature>
<dbReference type="AlphaFoldDB" id="A0A9X3I1I9"/>
<evidence type="ECO:0000313" key="3">
    <source>
        <dbReference type="Proteomes" id="UP001148482"/>
    </source>
</evidence>
<keyword evidence="1" id="KW-0732">Signal</keyword>
<keyword evidence="3" id="KW-1185">Reference proteome</keyword>
<name>A0A9X3I1I9_9FLAO</name>
<evidence type="ECO:0000313" key="2">
    <source>
        <dbReference type="EMBL" id="MCX2839001.1"/>
    </source>
</evidence>
<protein>
    <submittedName>
        <fullName evidence="2">Uncharacterized protein</fullName>
    </submittedName>
</protein>
<dbReference type="RefSeq" id="WP_266070305.1">
    <property type="nucleotide sequence ID" value="NZ_JAPJDA010000020.1"/>
</dbReference>
<dbReference type="Proteomes" id="UP001148482">
    <property type="component" value="Unassembled WGS sequence"/>
</dbReference>
<comment type="caution">
    <text evidence="2">The sequence shown here is derived from an EMBL/GenBank/DDBJ whole genome shotgun (WGS) entry which is preliminary data.</text>
</comment>
<gene>
    <name evidence="2" type="ORF">OQ279_12670</name>
</gene>
<feature type="chain" id="PRO_5040846079" evidence="1">
    <location>
        <begin position="22"/>
        <end position="112"/>
    </location>
</feature>
<sequence>MKNLKLLLVMCVIILSSSVSAKEIRNLANPDSVSVEVERMLENLELANQCEPLEITIFFSVSEDQKIQSLQVSSSNEEVNSYIQKQLSNEQLPVEAWVKGKIYELTVVKRMS</sequence>
<accession>A0A9X3I1I9</accession>
<reference evidence="2" key="1">
    <citation type="submission" date="2022-11" db="EMBL/GenBank/DDBJ databases">
        <title>Salinimicrobium profundisediminis sp. nov., isolated from deep-sea sediment of the Mariana Trench.</title>
        <authorList>
            <person name="Fu H."/>
        </authorList>
    </citation>
    <scope>NUCLEOTIDE SEQUENCE</scope>
    <source>
        <strain evidence="2">MT39</strain>
    </source>
</reference>
<dbReference type="EMBL" id="JAPJDA010000020">
    <property type="protein sequence ID" value="MCX2839001.1"/>
    <property type="molecule type" value="Genomic_DNA"/>
</dbReference>
<evidence type="ECO:0000256" key="1">
    <source>
        <dbReference type="SAM" id="SignalP"/>
    </source>
</evidence>